<feature type="transmembrane region" description="Helical" evidence="6">
    <location>
        <begin position="274"/>
        <end position="296"/>
    </location>
</feature>
<keyword evidence="5 6" id="KW-0472">Membrane</keyword>
<dbReference type="PANTHER" id="PTHR14255:SF3">
    <property type="entry name" value="SULFITE EXPORTER TAUE_SAFE FAMILY PROTEIN 5-RELATED"/>
    <property type="match status" value="1"/>
</dbReference>
<evidence type="ECO:0000256" key="2">
    <source>
        <dbReference type="ARBA" id="ARBA00009142"/>
    </source>
</evidence>
<feature type="transmembrane region" description="Helical" evidence="6">
    <location>
        <begin position="200"/>
        <end position="217"/>
    </location>
</feature>
<sequence length="375" mass="40002">MSQAHGLDHLLTQFSQHQPRVEYNTVLAWILCFIAASVSSAGGVGGGSLYLPILNLVAGLDLKSATSYTALMVTTGSFSNVLYNIFFRSPGPGGKSLINYDICLLLEPCMLLGVSIGVLCNLMFPDWLITVLFAAFLACSTYKTCASGFKRWKLETEEVRRGEASRLEGAGGEEDEKGMEEPLLGRGGEGGGLGIPWKDVVVLILIWLSFCVFHVLLGDDNGKGTAAEARIEALPMFVFPPAALFTGVFSGIFGIGGGLVVNPMLLQIGLPPQNTAATTIFMVLFSASMSTVQHVILGMKGIYQATIYAMVCFVASAIGLAILERAVEKSGRVSLIVFMVSMVMALSLVSITFFGGIDAWRQYTGGSCIGFKPLC</sequence>
<evidence type="ECO:0000313" key="8">
    <source>
        <dbReference type="Proteomes" id="UP000797356"/>
    </source>
</evidence>
<feature type="transmembrane region" description="Helical" evidence="6">
    <location>
        <begin position="335"/>
        <end position="357"/>
    </location>
</feature>
<reference evidence="7" key="1">
    <citation type="journal article" date="2017" name="Gigascience">
        <title>The genome draft of coconut (Cocos nucifera).</title>
        <authorList>
            <person name="Xiao Y."/>
            <person name="Xu P."/>
            <person name="Fan H."/>
            <person name="Baudouin L."/>
            <person name="Xia W."/>
            <person name="Bocs S."/>
            <person name="Xu J."/>
            <person name="Li Q."/>
            <person name="Guo A."/>
            <person name="Zhou L."/>
            <person name="Li J."/>
            <person name="Wu Y."/>
            <person name="Ma Z."/>
            <person name="Armero A."/>
            <person name="Issali A.E."/>
            <person name="Liu N."/>
            <person name="Peng M."/>
            <person name="Yang Y."/>
        </authorList>
    </citation>
    <scope>NUCLEOTIDE SEQUENCE</scope>
    <source>
        <tissue evidence="7">Spear leaf of Hainan Tall coconut</tissue>
    </source>
</reference>
<evidence type="ECO:0000256" key="5">
    <source>
        <dbReference type="ARBA" id="ARBA00023136"/>
    </source>
</evidence>
<feature type="transmembrane region" description="Helical" evidence="6">
    <location>
        <begin position="98"/>
        <end position="118"/>
    </location>
</feature>
<organism evidence="7 8">
    <name type="scientific">Cocos nucifera</name>
    <name type="common">Coconut palm</name>
    <dbReference type="NCBI Taxonomy" id="13894"/>
    <lineage>
        <taxon>Eukaryota</taxon>
        <taxon>Viridiplantae</taxon>
        <taxon>Streptophyta</taxon>
        <taxon>Embryophyta</taxon>
        <taxon>Tracheophyta</taxon>
        <taxon>Spermatophyta</taxon>
        <taxon>Magnoliopsida</taxon>
        <taxon>Liliopsida</taxon>
        <taxon>Arecaceae</taxon>
        <taxon>Arecoideae</taxon>
        <taxon>Cocoseae</taxon>
        <taxon>Attaleinae</taxon>
        <taxon>Cocos</taxon>
    </lineage>
</organism>
<evidence type="ECO:0000256" key="3">
    <source>
        <dbReference type="ARBA" id="ARBA00022692"/>
    </source>
</evidence>
<keyword evidence="3 6" id="KW-0812">Transmembrane</keyword>
<feature type="transmembrane region" description="Helical" evidence="6">
    <location>
        <begin position="26"/>
        <end position="53"/>
    </location>
</feature>
<protein>
    <submittedName>
        <fullName evidence="7">Sulfite exporter TauE/SafE family protein 5</fullName>
    </submittedName>
</protein>
<name>A0A8K0IVG8_COCNU</name>
<evidence type="ECO:0000256" key="6">
    <source>
        <dbReference type="SAM" id="Phobius"/>
    </source>
</evidence>
<evidence type="ECO:0000313" key="7">
    <source>
        <dbReference type="EMBL" id="KAG1368243.1"/>
    </source>
</evidence>
<feature type="transmembrane region" description="Helical" evidence="6">
    <location>
        <begin position="302"/>
        <end position="323"/>
    </location>
</feature>
<feature type="transmembrane region" description="Helical" evidence="6">
    <location>
        <begin position="124"/>
        <end position="142"/>
    </location>
</feature>
<dbReference type="InterPro" id="IPR002781">
    <property type="entry name" value="TM_pro_TauE-like"/>
</dbReference>
<dbReference type="GO" id="GO:0031464">
    <property type="term" value="C:Cul4A-RING E3 ubiquitin ligase complex"/>
    <property type="evidence" value="ECO:0007669"/>
    <property type="project" value="TreeGrafter"/>
</dbReference>
<dbReference type="Proteomes" id="UP000797356">
    <property type="component" value="Chromosome 14"/>
</dbReference>
<dbReference type="Pfam" id="PF01925">
    <property type="entry name" value="TauE"/>
    <property type="match status" value="2"/>
</dbReference>
<feature type="transmembrane region" description="Helical" evidence="6">
    <location>
        <begin position="237"/>
        <end position="262"/>
    </location>
</feature>
<dbReference type="GO" id="GO:0016020">
    <property type="term" value="C:membrane"/>
    <property type="evidence" value="ECO:0007669"/>
    <property type="project" value="UniProtKB-SubCell"/>
</dbReference>
<reference evidence="7" key="2">
    <citation type="submission" date="2019-07" db="EMBL/GenBank/DDBJ databases">
        <authorList>
            <person name="Yang Y."/>
            <person name="Bocs S."/>
            <person name="Baudouin L."/>
        </authorList>
    </citation>
    <scope>NUCLEOTIDE SEQUENCE</scope>
    <source>
        <tissue evidence="7">Spear leaf of Hainan Tall coconut</tissue>
    </source>
</reference>
<evidence type="ECO:0000256" key="4">
    <source>
        <dbReference type="ARBA" id="ARBA00022989"/>
    </source>
</evidence>
<dbReference type="PANTHER" id="PTHR14255">
    <property type="entry name" value="CEREBLON"/>
    <property type="match status" value="1"/>
</dbReference>
<comment type="similarity">
    <text evidence="2">Belongs to the 4-toluene sulfonate uptake permease (TSUP) (TC 2.A.102) family.</text>
</comment>
<dbReference type="OrthoDB" id="434519at2759"/>
<dbReference type="GO" id="GO:0016567">
    <property type="term" value="P:protein ubiquitination"/>
    <property type="evidence" value="ECO:0007669"/>
    <property type="project" value="TreeGrafter"/>
</dbReference>
<feature type="transmembrane region" description="Helical" evidence="6">
    <location>
        <begin position="65"/>
        <end position="86"/>
    </location>
</feature>
<keyword evidence="8" id="KW-1185">Reference proteome</keyword>
<gene>
    <name evidence="7" type="ORF">COCNU_14G007110</name>
</gene>
<evidence type="ECO:0000256" key="1">
    <source>
        <dbReference type="ARBA" id="ARBA00004141"/>
    </source>
</evidence>
<dbReference type="AlphaFoldDB" id="A0A8K0IVG8"/>
<accession>A0A8K0IVG8</accession>
<keyword evidence="4 6" id="KW-1133">Transmembrane helix</keyword>
<proteinExistence type="inferred from homology"/>
<dbReference type="EMBL" id="CM017885">
    <property type="protein sequence ID" value="KAG1368243.1"/>
    <property type="molecule type" value="Genomic_DNA"/>
</dbReference>
<comment type="subcellular location">
    <subcellularLocation>
        <location evidence="1">Membrane</location>
        <topology evidence="1">Multi-pass membrane protein</topology>
    </subcellularLocation>
</comment>
<comment type="caution">
    <text evidence="7">The sequence shown here is derived from an EMBL/GenBank/DDBJ whole genome shotgun (WGS) entry which is preliminary data.</text>
</comment>